<dbReference type="PANTHER" id="PTHR12121:SF34">
    <property type="entry name" value="PROTEIN ANGEL"/>
    <property type="match status" value="1"/>
</dbReference>
<dbReference type="Proteomes" id="UP000530660">
    <property type="component" value="Unassembled WGS sequence"/>
</dbReference>
<accession>A0A7J7IP55</accession>
<sequence length="614" mass="70066">MSTKDKVSAAQSKAGGASRERASSHEGDDDGVRVNTRKPPNEPAVVRVELLHTRTPVEGCEMTPFILLRDVNGDQRTAEAMETRTKGVLSAQYRWYRREHRFVCAKTGLPAQFECLELGRVCAELERLGDSSAVNLSSLAYFHQVSEMREIWSTLRELWRRVLILRQSKRRPDSILSGKSASRLDQDREAALFCEMSPDNDSKLVECGFVRNYAPTVVDIGRTLLLECRYIWKVPNEDIRIGPPVFLETLPAIRFTQPPPERRMFLVADTNCDYSVKDRARSGEPNSFPLRLLSYNCLAEIYANSDLYSYCPDWALAWNYRRRNLLREILSLEADVVCLQEIQADHFEEHFNPAMRRAGFEGIYKAKMRESMGRKGKVDGCATFYRRDRFRLLEKHEIEYSTIAREKVKEKRLLNRLMKDNVALLVVLEDLATNNSVCVANTHIFWDPDQTDVKLFQVDTFLQEAEAYVGARNLPLLIAGDFNSLPESSIYELIVRNEVSGQRPDVIDGMLEILKISPCQHNLMLRSVYGLGGEFTEPSYTNYTGHFVGTLDFIFFTPDSIVPVGTLEILDEARLLGDEYTALPNPRWSSDHISIMADFDIRALRQSQASTAWG</sequence>
<evidence type="ECO:0000256" key="1">
    <source>
        <dbReference type="SAM" id="MobiDB-lite"/>
    </source>
</evidence>
<reference evidence="3 4" key="1">
    <citation type="journal article" date="2020" name="J. Phycol.">
        <title>Comparative genome analysis reveals Cyanidiococcus gen. nov., a new extremophilic red algal genus sister to Cyanidioschyzon (Cyanidioschyzonaceae, Rhodophyta).</title>
        <authorList>
            <person name="Liu S.-L."/>
            <person name="Chiang Y.-R."/>
            <person name="Yoon H.S."/>
            <person name="Fu H.-Y."/>
        </authorList>
    </citation>
    <scope>NUCLEOTIDE SEQUENCE [LARGE SCALE GENOMIC DNA]</scope>
    <source>
        <strain evidence="3 4">THAL066</strain>
    </source>
</reference>
<dbReference type="EMBL" id="VWRR01000003">
    <property type="protein sequence ID" value="KAF6004510.1"/>
    <property type="molecule type" value="Genomic_DNA"/>
</dbReference>
<dbReference type="AlphaFoldDB" id="A0A7J7IP55"/>
<organism evidence="3 4">
    <name type="scientific">Cyanidiococcus yangmingshanensis</name>
    <dbReference type="NCBI Taxonomy" id="2690220"/>
    <lineage>
        <taxon>Eukaryota</taxon>
        <taxon>Rhodophyta</taxon>
        <taxon>Bangiophyceae</taxon>
        <taxon>Cyanidiales</taxon>
        <taxon>Cyanidiaceae</taxon>
        <taxon>Cyanidiococcus</taxon>
    </lineage>
</organism>
<feature type="region of interest" description="Disordered" evidence="1">
    <location>
        <begin position="1"/>
        <end position="41"/>
    </location>
</feature>
<dbReference type="Pfam" id="PF03372">
    <property type="entry name" value="Exo_endo_phos"/>
    <property type="match status" value="1"/>
</dbReference>
<feature type="domain" description="Endonuclease/exonuclease/phosphatase" evidence="2">
    <location>
        <begin position="293"/>
        <end position="592"/>
    </location>
</feature>
<comment type="caution">
    <text evidence="3">The sequence shown here is derived from an EMBL/GenBank/DDBJ whole genome shotgun (WGS) entry which is preliminary data.</text>
</comment>
<feature type="compositionally biased region" description="Basic and acidic residues" evidence="1">
    <location>
        <begin position="18"/>
        <end position="32"/>
    </location>
</feature>
<dbReference type="Gene3D" id="3.60.10.10">
    <property type="entry name" value="Endonuclease/exonuclease/phosphatase"/>
    <property type="match status" value="1"/>
</dbReference>
<evidence type="ECO:0000313" key="3">
    <source>
        <dbReference type="EMBL" id="KAF6004510.1"/>
    </source>
</evidence>
<dbReference type="SUPFAM" id="SSF56219">
    <property type="entry name" value="DNase I-like"/>
    <property type="match status" value="1"/>
</dbReference>
<name>A0A7J7IP55_9RHOD</name>
<protein>
    <submittedName>
        <fullName evidence="3">CCR4-NOT transcription complex subunit</fullName>
    </submittedName>
</protein>
<evidence type="ECO:0000259" key="2">
    <source>
        <dbReference type="Pfam" id="PF03372"/>
    </source>
</evidence>
<dbReference type="InterPro" id="IPR050410">
    <property type="entry name" value="CCR4/nocturin_mRNA_transcr"/>
</dbReference>
<gene>
    <name evidence="3" type="primary">CNOT6L</name>
    <name evidence="3" type="ORF">F1559_003530</name>
</gene>
<dbReference type="PANTHER" id="PTHR12121">
    <property type="entry name" value="CARBON CATABOLITE REPRESSOR PROTEIN 4"/>
    <property type="match status" value="1"/>
</dbReference>
<proteinExistence type="predicted"/>
<keyword evidence="4" id="KW-1185">Reference proteome</keyword>
<dbReference type="InterPro" id="IPR005135">
    <property type="entry name" value="Endo/exonuclease/phosphatase"/>
</dbReference>
<evidence type="ECO:0000313" key="4">
    <source>
        <dbReference type="Proteomes" id="UP000530660"/>
    </source>
</evidence>
<dbReference type="InterPro" id="IPR036691">
    <property type="entry name" value="Endo/exonu/phosph_ase_sf"/>
</dbReference>
<dbReference type="GO" id="GO:0000175">
    <property type="term" value="F:3'-5'-RNA exonuclease activity"/>
    <property type="evidence" value="ECO:0007669"/>
    <property type="project" value="TreeGrafter"/>
</dbReference>
<dbReference type="OrthoDB" id="428734at2759"/>